<evidence type="ECO:0000313" key="2">
    <source>
        <dbReference type="EMBL" id="WQD37698.1"/>
    </source>
</evidence>
<dbReference type="CDD" id="cd00757">
    <property type="entry name" value="ThiF_MoeB_HesA_family"/>
    <property type="match status" value="1"/>
</dbReference>
<dbReference type="PANTHER" id="PTHR10953">
    <property type="entry name" value="UBIQUITIN-ACTIVATING ENZYME E1"/>
    <property type="match status" value="1"/>
</dbReference>
<dbReference type="SMART" id="SM00450">
    <property type="entry name" value="RHOD"/>
    <property type="match status" value="1"/>
</dbReference>
<dbReference type="InterPro" id="IPR045886">
    <property type="entry name" value="ThiF/MoeB/HesA"/>
</dbReference>
<dbReference type="Pfam" id="PF00899">
    <property type="entry name" value="ThiF"/>
    <property type="match status" value="1"/>
</dbReference>
<dbReference type="Proteomes" id="UP001325680">
    <property type="component" value="Chromosome"/>
</dbReference>
<dbReference type="RefSeq" id="WP_114791525.1">
    <property type="nucleotide sequence ID" value="NZ_CP139960.1"/>
</dbReference>
<protein>
    <submittedName>
        <fullName evidence="2">HesA/MoeB/ThiF family protein</fullName>
    </submittedName>
</protein>
<dbReference type="CDD" id="cd00158">
    <property type="entry name" value="RHOD"/>
    <property type="match status" value="1"/>
</dbReference>
<dbReference type="InterPro" id="IPR035985">
    <property type="entry name" value="Ubiquitin-activating_enz"/>
</dbReference>
<dbReference type="Pfam" id="PF00581">
    <property type="entry name" value="Rhodanese"/>
    <property type="match status" value="1"/>
</dbReference>
<accession>A0ABZ0W360</accession>
<dbReference type="EMBL" id="CP139960">
    <property type="protein sequence ID" value="WQD37698.1"/>
    <property type="molecule type" value="Genomic_DNA"/>
</dbReference>
<dbReference type="InterPro" id="IPR000594">
    <property type="entry name" value="ThiF_NAD_FAD-bd"/>
</dbReference>
<dbReference type="PROSITE" id="PS50206">
    <property type="entry name" value="RHODANESE_3"/>
    <property type="match status" value="1"/>
</dbReference>
<proteinExistence type="predicted"/>
<dbReference type="Gene3D" id="3.40.250.10">
    <property type="entry name" value="Rhodanese-like domain"/>
    <property type="match status" value="1"/>
</dbReference>
<dbReference type="Gene3D" id="3.40.50.720">
    <property type="entry name" value="NAD(P)-binding Rossmann-like Domain"/>
    <property type="match status" value="1"/>
</dbReference>
<reference evidence="2 3" key="1">
    <citation type="submission" date="2023-12" db="EMBL/GenBank/DDBJ databases">
        <title>Genome sequencing and assembly of bacterial species from a model synthetic community.</title>
        <authorList>
            <person name="Hogle S.L."/>
        </authorList>
    </citation>
    <scope>NUCLEOTIDE SEQUENCE [LARGE SCALE GENOMIC DNA]</scope>
    <source>
        <strain evidence="2 3">HAMBI_3031</strain>
    </source>
</reference>
<organism evidence="2 3">
    <name type="scientific">Niabella yanshanensis</name>
    <dbReference type="NCBI Taxonomy" id="577386"/>
    <lineage>
        <taxon>Bacteria</taxon>
        <taxon>Pseudomonadati</taxon>
        <taxon>Bacteroidota</taxon>
        <taxon>Chitinophagia</taxon>
        <taxon>Chitinophagales</taxon>
        <taxon>Chitinophagaceae</taxon>
        <taxon>Niabella</taxon>
    </lineage>
</organism>
<dbReference type="InterPro" id="IPR001763">
    <property type="entry name" value="Rhodanese-like_dom"/>
</dbReference>
<feature type="domain" description="Rhodanese" evidence="1">
    <location>
        <begin position="286"/>
        <end position="370"/>
    </location>
</feature>
<evidence type="ECO:0000313" key="3">
    <source>
        <dbReference type="Proteomes" id="UP001325680"/>
    </source>
</evidence>
<name>A0ABZ0W360_9BACT</name>
<keyword evidence="3" id="KW-1185">Reference proteome</keyword>
<sequence length="373" mass="41371">MSLQEFNTRYQRQLILKDFGMQAQQGLQAASVLVVGAGGLGCPVLQYLCGAGVGTIGIIDDDLVSLSNLHRQVLYRTGDIGQAKVTVAAARLQELNPLINIKAYRARLSNKNASDIISGYDIVVDGSDNFHTRYLVNDACVLLGKPLVYGAITQYQGQVSVFNYQVEEGSNRSLHYRDLFPEPPGKDEVLNCSEAGVLGMLPGVIGTMMAAEVVKVITGIGKVSANELITYDMRDHQVYKVLMTPNPGKIQMPETIAALQNFIYEEQCLAADPLEITAEFFTQWMQRNDVIFVDVRNIDEEPRIKNFSHLNIPLPELTERADELKQRNIVLFCASGKRSLAAARVLLQWNDQLKVYSLKGGIHHWLQTQSSVL</sequence>
<dbReference type="PANTHER" id="PTHR10953:SF102">
    <property type="entry name" value="ADENYLYLTRANSFERASE AND SULFURTRANSFERASE MOCS3"/>
    <property type="match status" value="1"/>
</dbReference>
<dbReference type="NCBIfam" id="NF004281">
    <property type="entry name" value="PRK05690.1"/>
    <property type="match status" value="1"/>
</dbReference>
<dbReference type="SUPFAM" id="SSF69572">
    <property type="entry name" value="Activating enzymes of the ubiquitin-like proteins"/>
    <property type="match status" value="1"/>
</dbReference>
<gene>
    <name evidence="2" type="ORF">U0035_18665</name>
</gene>
<dbReference type="InterPro" id="IPR036873">
    <property type="entry name" value="Rhodanese-like_dom_sf"/>
</dbReference>
<evidence type="ECO:0000259" key="1">
    <source>
        <dbReference type="PROSITE" id="PS50206"/>
    </source>
</evidence>